<organism evidence="1">
    <name type="scientific">Vibrio sp. FF_273</name>
    <dbReference type="NCBI Taxonomy" id="1652830"/>
    <lineage>
        <taxon>Bacteria</taxon>
        <taxon>Pseudomonadati</taxon>
        <taxon>Pseudomonadota</taxon>
        <taxon>Gammaproteobacteria</taxon>
        <taxon>Vibrionales</taxon>
        <taxon>Vibrionaceae</taxon>
        <taxon>Vibrio</taxon>
    </lineage>
</organism>
<dbReference type="EMBL" id="KP795710">
    <property type="protein sequence ID" value="AKN40863.1"/>
    <property type="molecule type" value="Genomic_DNA"/>
</dbReference>
<sequence length="39" mass="4277">MAEFPKLVNFSSSLSPDCLLLKHGSNLQGRETAERTLAD</sequence>
<dbReference type="AlphaFoldDB" id="A0A0H3ZWX5"/>
<reference evidence="1" key="1">
    <citation type="journal article" date="2015" name="MBio">
        <title>Eco-Evolutionary Dynamics of Episomes among Ecologically Cohesive Bacterial Populations.</title>
        <authorList>
            <person name="Xue H."/>
            <person name="Cordero O.X."/>
            <person name="Camas F.M."/>
            <person name="Trimble W."/>
            <person name="Meyer F."/>
            <person name="Guglielmini J."/>
            <person name="Rocha E.P."/>
            <person name="Polz M.F."/>
        </authorList>
    </citation>
    <scope>NUCLEOTIDE SEQUENCE</scope>
    <source>
        <strain evidence="1">FF_273</strain>
    </source>
</reference>
<proteinExistence type="predicted"/>
<name>A0A0H3ZWX5_9VIBR</name>
<protein>
    <submittedName>
        <fullName evidence="1">Uncharacterized protein</fullName>
    </submittedName>
</protein>
<evidence type="ECO:0000313" key="1">
    <source>
        <dbReference type="EMBL" id="AKN40863.1"/>
    </source>
</evidence>
<accession>A0A0H3ZWX5</accession>